<dbReference type="EMBL" id="JARBDR010000903">
    <property type="protein sequence ID" value="KAJ8304648.1"/>
    <property type="molecule type" value="Genomic_DNA"/>
</dbReference>
<dbReference type="Proteomes" id="UP001217089">
    <property type="component" value="Unassembled WGS sequence"/>
</dbReference>
<evidence type="ECO:0000256" key="4">
    <source>
        <dbReference type="ARBA" id="ARBA00023136"/>
    </source>
</evidence>
<comment type="caution">
    <text evidence="5">Lacks conserved residue(s) required for the propagation of feature annotation.</text>
</comment>
<comment type="subcellular location">
    <subcellularLocation>
        <location evidence="1">Membrane</location>
        <topology evidence="1">Multi-pass membrane protein</topology>
    </subcellularLocation>
</comment>
<dbReference type="InterPro" id="IPR018000">
    <property type="entry name" value="Neurotransmitter_ion_chnl_CS"/>
</dbReference>
<dbReference type="PRINTS" id="PR00252">
    <property type="entry name" value="NRIONCHANNEL"/>
</dbReference>
<keyword evidence="2 5" id="KW-0812">Transmembrane</keyword>
<evidence type="ECO:0000259" key="6">
    <source>
        <dbReference type="Pfam" id="PF02931"/>
    </source>
</evidence>
<feature type="domain" description="Neurotransmitter-gated ion-channel ligand-binding" evidence="6">
    <location>
        <begin position="1"/>
        <end position="168"/>
    </location>
</feature>
<evidence type="ECO:0000256" key="5">
    <source>
        <dbReference type="RuleBase" id="RU000687"/>
    </source>
</evidence>
<comment type="similarity">
    <text evidence="5">Belongs to the ligand-gated ion channel (TC 1.A.9) family.</text>
</comment>
<evidence type="ECO:0000259" key="7">
    <source>
        <dbReference type="Pfam" id="PF02932"/>
    </source>
</evidence>
<dbReference type="SUPFAM" id="SSF90112">
    <property type="entry name" value="Neurotransmitter-gated ion-channel transmembrane pore"/>
    <property type="match status" value="1"/>
</dbReference>
<dbReference type="PANTHER" id="PTHR18945">
    <property type="entry name" value="NEUROTRANSMITTER GATED ION CHANNEL"/>
    <property type="match status" value="1"/>
</dbReference>
<dbReference type="InterPro" id="IPR006029">
    <property type="entry name" value="Neurotrans-gated_channel_TM"/>
</dbReference>
<keyword evidence="5" id="KW-0407">Ion channel</keyword>
<dbReference type="CDD" id="cd18997">
    <property type="entry name" value="LGIC_ECD_nAChR"/>
    <property type="match status" value="1"/>
</dbReference>
<feature type="non-terminal residue" evidence="8">
    <location>
        <position position="285"/>
    </location>
</feature>
<dbReference type="InterPro" id="IPR036719">
    <property type="entry name" value="Neuro-gated_channel_TM_sf"/>
</dbReference>
<dbReference type="Gene3D" id="1.20.58.390">
    <property type="entry name" value="Neurotransmitter-gated ion-channel transmembrane domain"/>
    <property type="match status" value="1"/>
</dbReference>
<dbReference type="SUPFAM" id="SSF63712">
    <property type="entry name" value="Nicotinic receptor ligand binding domain-like"/>
    <property type="match status" value="1"/>
</dbReference>
<feature type="domain" description="Neurotransmitter-gated ion-channel transmembrane" evidence="7">
    <location>
        <begin position="175"/>
        <end position="284"/>
    </location>
</feature>
<accession>A0ABQ9EN21</accession>
<evidence type="ECO:0000313" key="9">
    <source>
        <dbReference type="Proteomes" id="UP001217089"/>
    </source>
</evidence>
<gene>
    <name evidence="8" type="ORF">KUTeg_018231</name>
</gene>
<keyword evidence="5" id="KW-0406">Ion transport</keyword>
<dbReference type="Pfam" id="PF02931">
    <property type="entry name" value="Neur_chan_LBD"/>
    <property type="match status" value="1"/>
</dbReference>
<evidence type="ECO:0000313" key="8">
    <source>
        <dbReference type="EMBL" id="KAJ8304648.1"/>
    </source>
</evidence>
<organism evidence="8 9">
    <name type="scientific">Tegillarca granosa</name>
    <name type="common">Malaysian cockle</name>
    <name type="synonym">Anadara granosa</name>
    <dbReference type="NCBI Taxonomy" id="220873"/>
    <lineage>
        <taxon>Eukaryota</taxon>
        <taxon>Metazoa</taxon>
        <taxon>Spiralia</taxon>
        <taxon>Lophotrochozoa</taxon>
        <taxon>Mollusca</taxon>
        <taxon>Bivalvia</taxon>
        <taxon>Autobranchia</taxon>
        <taxon>Pteriomorphia</taxon>
        <taxon>Arcoida</taxon>
        <taxon>Arcoidea</taxon>
        <taxon>Arcidae</taxon>
        <taxon>Tegillarca</taxon>
    </lineage>
</organism>
<dbReference type="Gene3D" id="2.70.170.10">
    <property type="entry name" value="Neurotransmitter-gated ion-channel ligand-binding domain"/>
    <property type="match status" value="1"/>
</dbReference>
<comment type="caution">
    <text evidence="8">The sequence shown here is derived from an EMBL/GenBank/DDBJ whole genome shotgun (WGS) entry which is preliminary data.</text>
</comment>
<dbReference type="InterPro" id="IPR038050">
    <property type="entry name" value="Neuro_actylchol_rec"/>
</dbReference>
<dbReference type="InterPro" id="IPR036734">
    <property type="entry name" value="Neur_chan_lig-bd_sf"/>
</dbReference>
<dbReference type="CDD" id="cd19051">
    <property type="entry name" value="LGIC_TM_cation"/>
    <property type="match status" value="1"/>
</dbReference>
<dbReference type="PROSITE" id="PS00236">
    <property type="entry name" value="NEUROTR_ION_CHANNEL"/>
    <property type="match status" value="1"/>
</dbReference>
<evidence type="ECO:0000256" key="3">
    <source>
        <dbReference type="ARBA" id="ARBA00022989"/>
    </source>
</evidence>
<dbReference type="InterPro" id="IPR006202">
    <property type="entry name" value="Neur_chan_lig-bd"/>
</dbReference>
<feature type="transmembrane region" description="Helical" evidence="5">
    <location>
        <begin position="169"/>
        <end position="192"/>
    </location>
</feature>
<keyword evidence="5" id="KW-0813">Transport</keyword>
<reference evidence="8 9" key="1">
    <citation type="submission" date="2022-12" db="EMBL/GenBank/DDBJ databases">
        <title>Chromosome-level genome of Tegillarca granosa.</title>
        <authorList>
            <person name="Kim J."/>
        </authorList>
    </citation>
    <scope>NUCLEOTIDE SEQUENCE [LARGE SCALE GENOMIC DNA]</scope>
    <source>
        <strain evidence="8">Teg-2019</strain>
        <tissue evidence="8">Adductor muscle</tissue>
    </source>
</reference>
<sequence length="285" mass="32612">MNVWVRLKWKDCRFVWNASDYGGIDHMTVPYKKVWIPDLTLYDGMTIVTIFYSTTEEFYGKKEYTPTFWSDGTVYYNFPSVLESSCSVNVRLFPYDEQECKLVFGSWAYHGLEINFQAKNSAGDLSSSETNVEWDVTGFPAIRHVLYYGCCPEPYPDVTFYLQLKRKPLFYIVNLILPSFLITVMGVFGFFLPCESGEKVSLQITVLLALAVFQLIVAEALPPSAESIPLIAIYFDFSIFLVGFACVMSVVVLNVHYRGNKPIPMRIRKLFFGYLAKICFINAPS</sequence>
<dbReference type="InterPro" id="IPR006201">
    <property type="entry name" value="Neur_channel"/>
</dbReference>
<evidence type="ECO:0000256" key="1">
    <source>
        <dbReference type="ARBA" id="ARBA00004141"/>
    </source>
</evidence>
<feature type="transmembrane region" description="Helical" evidence="5">
    <location>
        <begin position="204"/>
        <end position="225"/>
    </location>
</feature>
<dbReference type="Pfam" id="PF02932">
    <property type="entry name" value="Neur_chan_memb"/>
    <property type="match status" value="1"/>
</dbReference>
<feature type="transmembrane region" description="Helical" evidence="5">
    <location>
        <begin position="231"/>
        <end position="257"/>
    </location>
</feature>
<keyword evidence="9" id="KW-1185">Reference proteome</keyword>
<name>A0ABQ9EN21_TEGGR</name>
<protein>
    <submittedName>
        <fullName evidence="8">Uncharacterized protein</fullName>
    </submittedName>
</protein>
<keyword evidence="3 5" id="KW-1133">Transmembrane helix</keyword>
<keyword evidence="4 5" id="KW-0472">Membrane</keyword>
<proteinExistence type="inferred from homology"/>
<evidence type="ECO:0000256" key="2">
    <source>
        <dbReference type="ARBA" id="ARBA00022692"/>
    </source>
</evidence>